<protein>
    <submittedName>
        <fullName evidence="2">Uncharacterized protein</fullName>
    </submittedName>
</protein>
<dbReference type="AlphaFoldDB" id="A0A1G2DXT1"/>
<feature type="transmembrane region" description="Helical" evidence="1">
    <location>
        <begin position="140"/>
        <end position="157"/>
    </location>
</feature>
<evidence type="ECO:0000313" key="3">
    <source>
        <dbReference type="Proteomes" id="UP000176662"/>
    </source>
</evidence>
<gene>
    <name evidence="2" type="ORF">A2Z68_00335</name>
</gene>
<reference evidence="2 3" key="1">
    <citation type="journal article" date="2016" name="Nat. Commun.">
        <title>Thousands of microbial genomes shed light on interconnected biogeochemical processes in an aquifer system.</title>
        <authorList>
            <person name="Anantharaman K."/>
            <person name="Brown C.T."/>
            <person name="Hug L.A."/>
            <person name="Sharon I."/>
            <person name="Castelle C.J."/>
            <person name="Probst A.J."/>
            <person name="Thomas B.C."/>
            <person name="Singh A."/>
            <person name="Wilkins M.J."/>
            <person name="Karaoz U."/>
            <person name="Brodie E.L."/>
            <person name="Williams K.H."/>
            <person name="Hubbard S.S."/>
            <person name="Banfield J.F."/>
        </authorList>
    </citation>
    <scope>NUCLEOTIDE SEQUENCE [LARGE SCALE GENOMIC DNA]</scope>
</reference>
<dbReference type="EMBL" id="MHLX01000042">
    <property type="protein sequence ID" value="OGZ18333.1"/>
    <property type="molecule type" value="Genomic_DNA"/>
</dbReference>
<organism evidence="2 3">
    <name type="scientific">Candidatus Nealsonbacteria bacterium RBG_13_38_11</name>
    <dbReference type="NCBI Taxonomy" id="1801662"/>
    <lineage>
        <taxon>Bacteria</taxon>
        <taxon>Candidatus Nealsoniibacteriota</taxon>
    </lineage>
</organism>
<evidence type="ECO:0000313" key="2">
    <source>
        <dbReference type="EMBL" id="OGZ18333.1"/>
    </source>
</evidence>
<name>A0A1G2DXT1_9BACT</name>
<comment type="caution">
    <text evidence="2">The sequence shown here is derived from an EMBL/GenBank/DDBJ whole genome shotgun (WGS) entry which is preliminary data.</text>
</comment>
<sequence length="216" mass="25436">MDLKEAKKIMGKNFIGPEELKRISRQFGIFNPFKLSSSIPQVPFNSGKLKKISKDYILVLGIPRDRNGQKLTINRMREILGWNPQKSEPCFYNQDWYLKEKFAKDKTLDFKWYLIRKTVDKKTYGKSLETIAKTLKQKEAFPSAVLTAFVFFAYYLFNNGEILWKNDFIWCSDNDHNGDRIYTGRYIDPKKINKNGFNVHRHLAIRFCYGLAPQIL</sequence>
<proteinExistence type="predicted"/>
<keyword evidence="1" id="KW-0472">Membrane</keyword>
<accession>A0A1G2DXT1</accession>
<keyword evidence="1" id="KW-0812">Transmembrane</keyword>
<evidence type="ECO:0000256" key="1">
    <source>
        <dbReference type="SAM" id="Phobius"/>
    </source>
</evidence>
<keyword evidence="1" id="KW-1133">Transmembrane helix</keyword>
<dbReference type="Proteomes" id="UP000176662">
    <property type="component" value="Unassembled WGS sequence"/>
</dbReference>